<dbReference type="RefSeq" id="XP_056688265.1">
    <property type="nucleotide sequence ID" value="XM_056832287.1"/>
</dbReference>
<evidence type="ECO:0000256" key="1">
    <source>
        <dbReference type="SAM" id="MobiDB-lite"/>
    </source>
</evidence>
<sequence length="365" mass="40169">MSRVGPVDLGNPDHVALLEWFRAKTTREPLHWLPNFHYITQEALLAAAGLSRIYDRAYGEAAIDPQKLGYSLEGEVLESCPPYDFKASNPRQPRLDSYKFSDHALAHLEDVRADPWSSDRPGEAVPRQTVLPELVTTSDPGPEVTVTAPVVSSASSPPSFTLPEESRRLKKRKSSEEETSQEGKSALREGSPKKKKKKKSSKVTPCPEVLEFLSQRPFLTREKVQQVVASDPSLAEAGERYLARQEKEMVLPENLRRFIPLPGQWLKSVVVLVTNDPVDQPLAKETDVPSPLKPLTPTEVFVEEITHELEQGEVDIPMVPTEGTASGEAAAAEMGEDPQTPPRVVVEISDSEAAENPTSVAEGAE</sequence>
<proteinExistence type="predicted"/>
<name>A0ABM3QY37_SPIOL</name>
<gene>
    <name evidence="3" type="primary">LOC130463218</name>
</gene>
<feature type="compositionally biased region" description="Low complexity" evidence="1">
    <location>
        <begin position="322"/>
        <end position="333"/>
    </location>
</feature>
<keyword evidence="2" id="KW-1185">Reference proteome</keyword>
<feature type="compositionally biased region" description="Low complexity" evidence="1">
    <location>
        <begin position="144"/>
        <end position="159"/>
    </location>
</feature>
<organism evidence="2 3">
    <name type="scientific">Spinacia oleracea</name>
    <name type="common">Spinach</name>
    <dbReference type="NCBI Taxonomy" id="3562"/>
    <lineage>
        <taxon>Eukaryota</taxon>
        <taxon>Viridiplantae</taxon>
        <taxon>Streptophyta</taxon>
        <taxon>Embryophyta</taxon>
        <taxon>Tracheophyta</taxon>
        <taxon>Spermatophyta</taxon>
        <taxon>Magnoliopsida</taxon>
        <taxon>eudicotyledons</taxon>
        <taxon>Gunneridae</taxon>
        <taxon>Pentapetalae</taxon>
        <taxon>Caryophyllales</taxon>
        <taxon>Chenopodiaceae</taxon>
        <taxon>Chenopodioideae</taxon>
        <taxon>Anserineae</taxon>
        <taxon>Spinacia</taxon>
    </lineage>
</organism>
<evidence type="ECO:0000313" key="3">
    <source>
        <dbReference type="RefSeq" id="XP_056688265.1"/>
    </source>
</evidence>
<feature type="region of interest" description="Disordered" evidence="1">
    <location>
        <begin position="112"/>
        <end position="205"/>
    </location>
</feature>
<reference evidence="3" key="2">
    <citation type="submission" date="2025-08" db="UniProtKB">
        <authorList>
            <consortium name="RefSeq"/>
        </authorList>
    </citation>
    <scope>IDENTIFICATION</scope>
    <source>
        <tissue evidence="3">Leaf</tissue>
    </source>
</reference>
<accession>A0ABM3QY37</accession>
<dbReference type="Proteomes" id="UP000813463">
    <property type="component" value="Chromosome 6"/>
</dbReference>
<evidence type="ECO:0000313" key="2">
    <source>
        <dbReference type="Proteomes" id="UP000813463"/>
    </source>
</evidence>
<dbReference type="GeneID" id="130463218"/>
<reference evidence="2" key="1">
    <citation type="journal article" date="2021" name="Nat. Commun.">
        <title>Genomic analyses provide insights into spinach domestication and the genetic basis of agronomic traits.</title>
        <authorList>
            <person name="Cai X."/>
            <person name="Sun X."/>
            <person name="Xu C."/>
            <person name="Sun H."/>
            <person name="Wang X."/>
            <person name="Ge C."/>
            <person name="Zhang Z."/>
            <person name="Wang Q."/>
            <person name="Fei Z."/>
            <person name="Jiao C."/>
            <person name="Wang Q."/>
        </authorList>
    </citation>
    <scope>NUCLEOTIDE SEQUENCE [LARGE SCALE GENOMIC DNA]</scope>
    <source>
        <strain evidence="2">cv. Varoflay</strain>
    </source>
</reference>
<feature type="region of interest" description="Disordered" evidence="1">
    <location>
        <begin position="309"/>
        <end position="342"/>
    </location>
</feature>
<protein>
    <submittedName>
        <fullName evidence="3">Uncharacterized protein</fullName>
    </submittedName>
</protein>